<dbReference type="GO" id="GO:0019843">
    <property type="term" value="F:rRNA binding"/>
    <property type="evidence" value="ECO:0007669"/>
    <property type="project" value="UniProtKB-KW"/>
</dbReference>
<dbReference type="PIRSF" id="PIRSF016183">
    <property type="entry name" value="UCP016183"/>
    <property type="match status" value="1"/>
</dbReference>
<evidence type="ECO:0008006" key="7">
    <source>
        <dbReference type="Google" id="ProtNLM"/>
    </source>
</evidence>
<dbReference type="PANTHER" id="PTHR38101:SF1">
    <property type="entry name" value="UPF0307 PROTEIN YJGA"/>
    <property type="match status" value="1"/>
</dbReference>
<dbReference type="Gene3D" id="1.10.60.30">
    <property type="entry name" value="PSPTO4464-like domains"/>
    <property type="match status" value="2"/>
</dbReference>
<evidence type="ECO:0000256" key="4">
    <source>
        <dbReference type="ARBA" id="ARBA00022884"/>
    </source>
</evidence>
<evidence type="ECO:0000256" key="2">
    <source>
        <dbReference type="ARBA" id="ARBA00022517"/>
    </source>
</evidence>
<keyword evidence="3" id="KW-0699">rRNA-binding</keyword>
<dbReference type="InterPro" id="IPR006839">
    <property type="entry name" value="DarP"/>
</dbReference>
<gene>
    <name evidence="5" type="ORF">DESAM_22961</name>
</gene>
<dbReference type="SUPFAM" id="SSF158710">
    <property type="entry name" value="PSPTO4464-like"/>
    <property type="match status" value="1"/>
</dbReference>
<dbReference type="HAMAP" id="MF_00765">
    <property type="entry name" value="DarP"/>
    <property type="match status" value="1"/>
</dbReference>
<dbReference type="eggNOG" id="COG3028">
    <property type="taxonomic scope" value="Bacteria"/>
</dbReference>
<keyword evidence="4" id="KW-0694">RNA-binding</keyword>
<keyword evidence="1" id="KW-0963">Cytoplasm</keyword>
<keyword evidence="2" id="KW-0690">Ribosome biogenesis</keyword>
<proteinExistence type="inferred from homology"/>
<evidence type="ECO:0000313" key="5">
    <source>
        <dbReference type="EMBL" id="CCO25228.1"/>
    </source>
</evidence>
<dbReference type="PANTHER" id="PTHR38101">
    <property type="entry name" value="UPF0307 PROTEIN YJGA"/>
    <property type="match status" value="1"/>
</dbReference>
<dbReference type="Proteomes" id="UP000010808">
    <property type="component" value="Chromosome"/>
</dbReference>
<organism evidence="5 6">
    <name type="scientific">Maridesulfovibrio hydrothermalis AM13 = DSM 14728</name>
    <dbReference type="NCBI Taxonomy" id="1121451"/>
    <lineage>
        <taxon>Bacteria</taxon>
        <taxon>Pseudomonadati</taxon>
        <taxon>Thermodesulfobacteriota</taxon>
        <taxon>Desulfovibrionia</taxon>
        <taxon>Desulfovibrionales</taxon>
        <taxon>Desulfovibrionaceae</taxon>
        <taxon>Maridesulfovibrio</taxon>
    </lineage>
</organism>
<keyword evidence="6" id="KW-1185">Reference proteome</keyword>
<dbReference type="GO" id="GO:0005829">
    <property type="term" value="C:cytosol"/>
    <property type="evidence" value="ECO:0007669"/>
    <property type="project" value="TreeGrafter"/>
</dbReference>
<sequence>MQYAKKVDDAANSGRLLPFTIIKKIMYDNEDLYQEDETGVPSRSQKKREMIALQRLAERLMKLSPELIKKCGLPDYFIEEVLDAKSITAHEGKRRQTQYVGKLMRDLDPQPLLNFLEDIEFGNRTDNARFQSIEKWRDGLVAGDLSILDEIMTAHPQAERQRLAQLARNAKKEKDKNKPPKSARALFKALRELSE</sequence>
<evidence type="ECO:0000313" key="6">
    <source>
        <dbReference type="Proteomes" id="UP000010808"/>
    </source>
</evidence>
<dbReference type="GO" id="GO:0042254">
    <property type="term" value="P:ribosome biogenesis"/>
    <property type="evidence" value="ECO:0007669"/>
    <property type="project" value="UniProtKB-KW"/>
</dbReference>
<dbReference type="InterPro" id="IPR023153">
    <property type="entry name" value="DarP_sf"/>
</dbReference>
<dbReference type="HOGENOM" id="CLU_106757_3_0_7"/>
<name>L0REK6_9BACT</name>
<dbReference type="PATRIC" id="fig|1121451.3.peg.3169"/>
<evidence type="ECO:0000256" key="3">
    <source>
        <dbReference type="ARBA" id="ARBA00022730"/>
    </source>
</evidence>
<dbReference type="NCBIfam" id="NF003593">
    <property type="entry name" value="PRK05255.1-1"/>
    <property type="match status" value="1"/>
</dbReference>
<evidence type="ECO:0000256" key="1">
    <source>
        <dbReference type="ARBA" id="ARBA00022490"/>
    </source>
</evidence>
<dbReference type="AlphaFoldDB" id="L0REK6"/>
<dbReference type="STRING" id="1121451.DESAM_22961"/>
<dbReference type="EMBL" id="FO203522">
    <property type="protein sequence ID" value="CCO25228.1"/>
    <property type="molecule type" value="Genomic_DNA"/>
</dbReference>
<dbReference type="CDD" id="cd16331">
    <property type="entry name" value="YjgA-like"/>
    <property type="match status" value="1"/>
</dbReference>
<dbReference type="Pfam" id="PF04751">
    <property type="entry name" value="DarP"/>
    <property type="match status" value="1"/>
</dbReference>
<reference evidence="5 6" key="1">
    <citation type="submission" date="2012-10" db="EMBL/GenBank/DDBJ databases">
        <authorList>
            <person name="Genoscope - CEA"/>
        </authorList>
    </citation>
    <scope>NUCLEOTIDE SEQUENCE [LARGE SCALE GENOMIC DNA]</scope>
    <source>
        <strain evidence="6">AM13 / DSM 14728</strain>
    </source>
</reference>
<protein>
    <recommendedName>
        <fullName evidence="7">Ribosome-associated protein</fullName>
    </recommendedName>
</protein>
<accession>L0REK6</accession>
<dbReference type="KEGG" id="dhy:DESAM_22961"/>